<organism evidence="1 2">
    <name type="scientific">Leptonema illini</name>
    <dbReference type="NCBI Taxonomy" id="183"/>
    <lineage>
        <taxon>Bacteria</taxon>
        <taxon>Pseudomonadati</taxon>
        <taxon>Spirochaetota</taxon>
        <taxon>Spirochaetia</taxon>
        <taxon>Leptospirales</taxon>
        <taxon>Leptospiraceae</taxon>
        <taxon>Leptonema</taxon>
    </lineage>
</organism>
<dbReference type="Proteomes" id="UP000460298">
    <property type="component" value="Unassembled WGS sequence"/>
</dbReference>
<gene>
    <name evidence="1" type="ORF">F9K24_16785</name>
</gene>
<proteinExistence type="predicted"/>
<name>A0A833GZE2_9LEPT</name>
<evidence type="ECO:0000313" key="1">
    <source>
        <dbReference type="EMBL" id="KAB2930510.1"/>
    </source>
</evidence>
<evidence type="ECO:0000313" key="2">
    <source>
        <dbReference type="Proteomes" id="UP000460298"/>
    </source>
</evidence>
<accession>A0A833GZE2</accession>
<sequence>MCQNESSCVACCGTLNLRLRAEQLRDLLSERTSQCPEAGRADHASLVAYRSAREEIEASLERYDATVYVCPFVGWIEEGRAGCLIHPLRTGRANSQNASFYGTTICQSYDCRAKEKEAIKEADKEEAERHGSKGWQTMALHIAGGDALVYTRIIGDAMFYRLVEAIGDTASVFETAPALMERLIRLRLCQDCGPTSFEIPSHSKPTVDDLIPVLFREEDRPTAARMAAEAIDAVGRSSTM</sequence>
<dbReference type="AlphaFoldDB" id="A0A833GZE2"/>
<dbReference type="EMBL" id="WBUI01000020">
    <property type="protein sequence ID" value="KAB2930510.1"/>
    <property type="molecule type" value="Genomic_DNA"/>
</dbReference>
<comment type="caution">
    <text evidence="1">The sequence shown here is derived from an EMBL/GenBank/DDBJ whole genome shotgun (WGS) entry which is preliminary data.</text>
</comment>
<reference evidence="1 2" key="1">
    <citation type="submission" date="2019-10" db="EMBL/GenBank/DDBJ databases">
        <title>Extracellular Electron Transfer in a Candidatus Methanoperedens spp. Enrichment Culture.</title>
        <authorList>
            <person name="Berger S."/>
            <person name="Rangel Shaw D."/>
            <person name="Berben T."/>
            <person name="In 'T Zandt M."/>
            <person name="Frank J."/>
            <person name="Reimann J."/>
            <person name="Jetten M.S.M."/>
            <person name="Welte C.U."/>
        </authorList>
    </citation>
    <scope>NUCLEOTIDE SEQUENCE [LARGE SCALE GENOMIC DNA]</scope>
    <source>
        <strain evidence="1">SB12</strain>
    </source>
</reference>
<protein>
    <submittedName>
        <fullName evidence="1">Uncharacterized protein</fullName>
    </submittedName>
</protein>